<dbReference type="GO" id="GO:0005886">
    <property type="term" value="C:plasma membrane"/>
    <property type="evidence" value="ECO:0007669"/>
    <property type="project" value="UniProtKB-SubCell"/>
</dbReference>
<dbReference type="RefSeq" id="WP_142608695.1">
    <property type="nucleotide sequence ID" value="NZ_VDGG01000050.1"/>
</dbReference>
<feature type="transmembrane region" description="Helical" evidence="7">
    <location>
        <begin position="96"/>
        <end position="116"/>
    </location>
</feature>
<evidence type="ECO:0000256" key="5">
    <source>
        <dbReference type="ARBA" id="ARBA00022989"/>
    </source>
</evidence>
<dbReference type="PANTHER" id="PTHR32322:SF18">
    <property type="entry name" value="S-ADENOSYLMETHIONINE_S-ADENOSYLHOMOCYSTEINE TRANSPORTER"/>
    <property type="match status" value="1"/>
</dbReference>
<organism evidence="9 10">
    <name type="scientific">Psychrobacillus soli</name>
    <dbReference type="NCBI Taxonomy" id="1543965"/>
    <lineage>
        <taxon>Bacteria</taxon>
        <taxon>Bacillati</taxon>
        <taxon>Bacillota</taxon>
        <taxon>Bacilli</taxon>
        <taxon>Bacillales</taxon>
        <taxon>Bacillaceae</taxon>
        <taxon>Psychrobacillus</taxon>
    </lineage>
</organism>
<comment type="subcellular location">
    <subcellularLocation>
        <location evidence="1">Cell membrane</location>
        <topology evidence="1">Multi-pass membrane protein</topology>
    </subcellularLocation>
</comment>
<feature type="transmembrane region" description="Helical" evidence="7">
    <location>
        <begin position="243"/>
        <end position="262"/>
    </location>
</feature>
<comment type="similarity">
    <text evidence="2">Belongs to the EamA transporter family.</text>
</comment>
<evidence type="ECO:0000259" key="8">
    <source>
        <dbReference type="Pfam" id="PF00892"/>
    </source>
</evidence>
<evidence type="ECO:0000313" key="10">
    <source>
        <dbReference type="Proteomes" id="UP000318937"/>
    </source>
</evidence>
<evidence type="ECO:0000256" key="1">
    <source>
        <dbReference type="ARBA" id="ARBA00004651"/>
    </source>
</evidence>
<evidence type="ECO:0000256" key="4">
    <source>
        <dbReference type="ARBA" id="ARBA00022692"/>
    </source>
</evidence>
<keyword evidence="4 7" id="KW-0812">Transmembrane</keyword>
<dbReference type="EMBL" id="VDGG01000050">
    <property type="protein sequence ID" value="TQR07790.1"/>
    <property type="molecule type" value="Genomic_DNA"/>
</dbReference>
<reference evidence="9 10" key="1">
    <citation type="submission" date="2019-05" db="EMBL/GenBank/DDBJ databases">
        <title>Psychrobacillus vulpis sp. nov., a new species isolated from feces of a red fox that inhabits in The Tablas de Daimiel Natural Park, Albacete, Spain.</title>
        <authorList>
            <person name="Rodriguez M."/>
            <person name="Reina J.C."/>
            <person name="Bejar V."/>
            <person name="Llamas I."/>
        </authorList>
    </citation>
    <scope>NUCLEOTIDE SEQUENCE [LARGE SCALE GENOMIC DNA]</scope>
    <source>
        <strain evidence="9 10">NHI-2</strain>
    </source>
</reference>
<feature type="transmembrane region" description="Helical" evidence="7">
    <location>
        <begin position="67"/>
        <end position="84"/>
    </location>
</feature>
<feature type="transmembrane region" description="Helical" evidence="7">
    <location>
        <begin position="212"/>
        <end position="231"/>
    </location>
</feature>
<keyword evidence="5 7" id="KW-1133">Transmembrane helix</keyword>
<feature type="transmembrane region" description="Helical" evidence="7">
    <location>
        <begin position="178"/>
        <end position="200"/>
    </location>
</feature>
<dbReference type="Proteomes" id="UP000318937">
    <property type="component" value="Unassembled WGS sequence"/>
</dbReference>
<dbReference type="PANTHER" id="PTHR32322">
    <property type="entry name" value="INNER MEMBRANE TRANSPORTER"/>
    <property type="match status" value="1"/>
</dbReference>
<accession>A0A544SRG0</accession>
<feature type="transmembrane region" description="Helical" evidence="7">
    <location>
        <begin position="123"/>
        <end position="140"/>
    </location>
</feature>
<feature type="domain" description="EamA" evidence="8">
    <location>
        <begin position="11"/>
        <end position="139"/>
    </location>
</feature>
<dbReference type="InterPro" id="IPR037185">
    <property type="entry name" value="EmrE-like"/>
</dbReference>
<dbReference type="Pfam" id="PF00892">
    <property type="entry name" value="EamA"/>
    <property type="match status" value="2"/>
</dbReference>
<keyword evidence="3" id="KW-1003">Cell membrane</keyword>
<keyword evidence="6 7" id="KW-0472">Membrane</keyword>
<sequence length="306" mass="34227">MKKVLTNSTALLIFLVFLWGASWPIYKMALPFTPPLLFSGMRAIIGGLILGLILIKRLDKINWRENWRLYCISSLFNTILFFGIQTVGLNYLPGGLFSILVYFQPVLLGIFAWIWLGESMTPIKIIGLLIGFFGIVIVSIDGLTFHVSVIGVVLGLVTAVCWAFGVIYVKKVSHRLDAYWMVSIQSIIGGVVLLGGGAIFEDWYNIVWNSKYIFGLSFGAIFGIPLAYIIYYRLMNEGEASKVGAFTFLVPIIAVFLGAAFLNEPITYMLMIGLVMVGISIFIVNYRGKKELISFRKMNNKIKESI</sequence>
<feature type="transmembrane region" description="Helical" evidence="7">
    <location>
        <begin position="268"/>
        <end position="288"/>
    </location>
</feature>
<feature type="domain" description="EamA" evidence="8">
    <location>
        <begin position="150"/>
        <end position="285"/>
    </location>
</feature>
<feature type="transmembrane region" description="Helical" evidence="7">
    <location>
        <begin position="146"/>
        <end position="169"/>
    </location>
</feature>
<evidence type="ECO:0000256" key="6">
    <source>
        <dbReference type="ARBA" id="ARBA00023136"/>
    </source>
</evidence>
<protein>
    <submittedName>
        <fullName evidence="9">DMT family transporter</fullName>
    </submittedName>
</protein>
<gene>
    <name evidence="9" type="ORF">FG383_17525</name>
</gene>
<dbReference type="AlphaFoldDB" id="A0A544SRG0"/>
<evidence type="ECO:0000256" key="2">
    <source>
        <dbReference type="ARBA" id="ARBA00007362"/>
    </source>
</evidence>
<dbReference type="InterPro" id="IPR050638">
    <property type="entry name" value="AA-Vitamin_Transporters"/>
</dbReference>
<proteinExistence type="inferred from homology"/>
<evidence type="ECO:0000256" key="3">
    <source>
        <dbReference type="ARBA" id="ARBA00022475"/>
    </source>
</evidence>
<feature type="transmembrane region" description="Helical" evidence="7">
    <location>
        <begin position="36"/>
        <end position="55"/>
    </location>
</feature>
<comment type="caution">
    <text evidence="9">The sequence shown here is derived from an EMBL/GenBank/DDBJ whole genome shotgun (WGS) entry which is preliminary data.</text>
</comment>
<name>A0A544SRG0_9BACI</name>
<dbReference type="OrthoDB" id="510638at2"/>
<dbReference type="InterPro" id="IPR000620">
    <property type="entry name" value="EamA_dom"/>
</dbReference>
<dbReference type="SUPFAM" id="SSF103481">
    <property type="entry name" value="Multidrug resistance efflux transporter EmrE"/>
    <property type="match status" value="2"/>
</dbReference>
<evidence type="ECO:0000313" key="9">
    <source>
        <dbReference type="EMBL" id="TQR07790.1"/>
    </source>
</evidence>
<keyword evidence="10" id="KW-1185">Reference proteome</keyword>
<evidence type="ECO:0000256" key="7">
    <source>
        <dbReference type="SAM" id="Phobius"/>
    </source>
</evidence>